<keyword evidence="3 5" id="KW-0067">ATP-binding</keyword>
<keyword evidence="6" id="KW-1185">Reference proteome</keyword>
<accession>A0ABV6JFS2</accession>
<evidence type="ECO:0000313" key="5">
    <source>
        <dbReference type="EMBL" id="MFC0394746.1"/>
    </source>
</evidence>
<proteinExistence type="predicted"/>
<dbReference type="Gene3D" id="3.40.50.300">
    <property type="entry name" value="P-loop containing nucleotide triphosphate hydrolases"/>
    <property type="match status" value="1"/>
</dbReference>
<dbReference type="GO" id="GO:0005524">
    <property type="term" value="F:ATP binding"/>
    <property type="evidence" value="ECO:0007669"/>
    <property type="project" value="UniProtKB-KW"/>
</dbReference>
<evidence type="ECO:0000313" key="6">
    <source>
        <dbReference type="Proteomes" id="UP001589818"/>
    </source>
</evidence>
<dbReference type="InterPro" id="IPR050763">
    <property type="entry name" value="ABC_transporter_ATP-binding"/>
</dbReference>
<protein>
    <submittedName>
        <fullName evidence="5">ATP-binding cassette domain-containing protein</fullName>
    </submittedName>
</protein>
<evidence type="ECO:0000256" key="3">
    <source>
        <dbReference type="ARBA" id="ARBA00022840"/>
    </source>
</evidence>
<comment type="caution">
    <text evidence="5">The sequence shown here is derived from an EMBL/GenBank/DDBJ whole genome shotgun (WGS) entry which is preliminary data.</text>
</comment>
<dbReference type="SUPFAM" id="SSF52540">
    <property type="entry name" value="P-loop containing nucleoside triphosphate hydrolases"/>
    <property type="match status" value="1"/>
</dbReference>
<gene>
    <name evidence="5" type="ORF">ACFFJ8_25715</name>
</gene>
<dbReference type="InterPro" id="IPR003439">
    <property type="entry name" value="ABC_transporter-like_ATP-bd"/>
</dbReference>
<reference evidence="5 6" key="1">
    <citation type="submission" date="2024-09" db="EMBL/GenBank/DDBJ databases">
        <authorList>
            <person name="Sun Q."/>
            <person name="Mori K."/>
        </authorList>
    </citation>
    <scope>NUCLEOTIDE SEQUENCE [LARGE SCALE GENOMIC DNA]</scope>
    <source>
        <strain evidence="5 6">CCM 4839</strain>
    </source>
</reference>
<sequence>MIKVNGISKSFKVAKRSTGVGHALKGLFHREYTTVEALRDISFSIEPGEIVGYIGPNGAGKSTTIKVMSGILVPDRGSCSIMGYTPWMERVPYVKNIGVVFGQRSQLWWDVPVMDSFQLLRDIYKVPEPEYRANLTLLIETLDLNEIVNTPVRQLSLGQRMRCEIAASLLHSPQILFLDEPTIGLDAVSKIAVRHFIQTINQEKGVTVILTTHDMNDIEALAKRIILIGKGSLLYDGNLQALRSRFGTRKTITADYRETDIPLDIPGVSVLSWSTERAVLSVDTEQVMISDVLTQLSRQVELLDVTIDTQPIEDIIVQLYKEYQIS</sequence>
<dbReference type="EMBL" id="JBHLVF010000041">
    <property type="protein sequence ID" value="MFC0394746.1"/>
    <property type="molecule type" value="Genomic_DNA"/>
</dbReference>
<keyword evidence="2" id="KW-0547">Nucleotide-binding</keyword>
<dbReference type="Pfam" id="PF00005">
    <property type="entry name" value="ABC_tran"/>
    <property type="match status" value="1"/>
</dbReference>
<dbReference type="PANTHER" id="PTHR42711:SF1">
    <property type="entry name" value="ABC-TRANSPORT PROTEIN, ATP-BINDING COMPONENT"/>
    <property type="match status" value="1"/>
</dbReference>
<dbReference type="InterPro" id="IPR003593">
    <property type="entry name" value="AAA+_ATPase"/>
</dbReference>
<evidence type="ECO:0000256" key="2">
    <source>
        <dbReference type="ARBA" id="ARBA00022741"/>
    </source>
</evidence>
<evidence type="ECO:0000259" key="4">
    <source>
        <dbReference type="PROSITE" id="PS50893"/>
    </source>
</evidence>
<evidence type="ECO:0000256" key="1">
    <source>
        <dbReference type="ARBA" id="ARBA00022448"/>
    </source>
</evidence>
<dbReference type="SMART" id="SM00382">
    <property type="entry name" value="AAA"/>
    <property type="match status" value="1"/>
</dbReference>
<dbReference type="PROSITE" id="PS50893">
    <property type="entry name" value="ABC_TRANSPORTER_2"/>
    <property type="match status" value="1"/>
</dbReference>
<name>A0ABV6JFS2_9BACL</name>
<keyword evidence="1" id="KW-0813">Transport</keyword>
<dbReference type="Proteomes" id="UP001589818">
    <property type="component" value="Unassembled WGS sequence"/>
</dbReference>
<dbReference type="RefSeq" id="WP_256555024.1">
    <property type="nucleotide sequence ID" value="NZ_JANHOF010000001.1"/>
</dbReference>
<feature type="domain" description="ABC transporter" evidence="4">
    <location>
        <begin position="2"/>
        <end position="255"/>
    </location>
</feature>
<organism evidence="5 6">
    <name type="scientific">Paenibacillus mendelii</name>
    <dbReference type="NCBI Taxonomy" id="206163"/>
    <lineage>
        <taxon>Bacteria</taxon>
        <taxon>Bacillati</taxon>
        <taxon>Bacillota</taxon>
        <taxon>Bacilli</taxon>
        <taxon>Bacillales</taxon>
        <taxon>Paenibacillaceae</taxon>
        <taxon>Paenibacillus</taxon>
    </lineage>
</organism>
<dbReference type="PANTHER" id="PTHR42711">
    <property type="entry name" value="ABC TRANSPORTER ATP-BINDING PROTEIN"/>
    <property type="match status" value="1"/>
</dbReference>
<dbReference type="InterPro" id="IPR027417">
    <property type="entry name" value="P-loop_NTPase"/>
</dbReference>